<sequence>MATEYKPAEGFLGNLSAEQEVKLRELWRTVFKLYDLYETNDPELMAAIKAAGEKTDTASKSRFGLFRGGESQSKAEATNIVEKYLNLASTDDASNMANRKKFIEMLAIYDTKTIKSMIVEAVKADHPDALVLRFLRARKWNVDAALMMMVFAMDWRYHEAKLDSEIMFNGDAKMVKYENSTDKDKNAMGVDFMKQLRGGKGYLHGVDRMGRPISCVRVKKHKPFDQSNESLERFIVYLIETGRFTLQPPVETCCLIFDLSGFTLANMDYVPLKFIIKCFEANYPESLGVVLVHNAPWVFKSIWGAIRGLLDPVVAGKVHFTYGREGLEEFIDPSQIIKELGGDEDWEFEYTEPIKGENKRMKDTAAKDVIQKERDELADQFEAVTRKWMDTPDGPEADEMKKERDRLAILARENYWKLDPYVRARSMYDRQGIIQEGGKVNWYQKAK</sequence>
<gene>
    <name evidence="2" type="ORF">VHEMI02321</name>
</gene>
<dbReference type="InterPro" id="IPR001251">
    <property type="entry name" value="CRAL-TRIO_dom"/>
</dbReference>
<evidence type="ECO:0000259" key="1">
    <source>
        <dbReference type="PROSITE" id="PS50191"/>
    </source>
</evidence>
<dbReference type="InterPro" id="IPR052432">
    <property type="entry name" value="PITP/CRAL-TRIO"/>
</dbReference>
<name>A0A0A1T7V9_9HYPO</name>
<dbReference type="HOGENOM" id="CLU_016665_3_0_1"/>
<dbReference type="OrthoDB" id="43460at2759"/>
<evidence type="ECO:0000313" key="3">
    <source>
        <dbReference type="Proteomes" id="UP000039046"/>
    </source>
</evidence>
<reference evidence="2 3" key="1">
    <citation type="journal article" date="2015" name="Genome Announc.">
        <title>Draft Genome Sequence and Gene Annotation of the Entomopathogenic Fungus Verticillium hemipterigenum.</title>
        <authorList>
            <person name="Horn F."/>
            <person name="Habel A."/>
            <person name="Scharf D.H."/>
            <person name="Dworschak J."/>
            <person name="Brakhage A.A."/>
            <person name="Guthke R."/>
            <person name="Hertweck C."/>
            <person name="Linde J."/>
        </authorList>
    </citation>
    <scope>NUCLEOTIDE SEQUENCE [LARGE SCALE GENOMIC DNA]</scope>
</reference>
<dbReference type="PANTHER" id="PTHR46590:SF1">
    <property type="entry name" value="PHOSPHATIDYLINOSITOL TRANSFER PROTEIN CSR1"/>
    <property type="match status" value="1"/>
</dbReference>
<dbReference type="Pfam" id="PF03765">
    <property type="entry name" value="CRAL_TRIO_N"/>
    <property type="match status" value="1"/>
</dbReference>
<protein>
    <recommendedName>
        <fullName evidence="1">CRAL-TRIO domain-containing protein</fullName>
    </recommendedName>
</protein>
<proteinExistence type="predicted"/>
<organism evidence="2 3">
    <name type="scientific">[Torrubiella] hemipterigena</name>
    <dbReference type="NCBI Taxonomy" id="1531966"/>
    <lineage>
        <taxon>Eukaryota</taxon>
        <taxon>Fungi</taxon>
        <taxon>Dikarya</taxon>
        <taxon>Ascomycota</taxon>
        <taxon>Pezizomycotina</taxon>
        <taxon>Sordariomycetes</taxon>
        <taxon>Hypocreomycetidae</taxon>
        <taxon>Hypocreales</taxon>
        <taxon>Clavicipitaceae</taxon>
        <taxon>Clavicipitaceae incertae sedis</taxon>
        <taxon>'Torrubiella' clade</taxon>
    </lineage>
</organism>
<dbReference type="InterPro" id="IPR036273">
    <property type="entry name" value="CRAL/TRIO_N_dom_sf"/>
</dbReference>
<evidence type="ECO:0000313" key="2">
    <source>
        <dbReference type="EMBL" id="CEJ82245.1"/>
    </source>
</evidence>
<dbReference type="Gene3D" id="3.40.525.10">
    <property type="entry name" value="CRAL-TRIO lipid binding domain"/>
    <property type="match status" value="1"/>
</dbReference>
<dbReference type="SMART" id="SM00516">
    <property type="entry name" value="SEC14"/>
    <property type="match status" value="1"/>
</dbReference>
<dbReference type="EMBL" id="CDHN01000001">
    <property type="protein sequence ID" value="CEJ82245.1"/>
    <property type="molecule type" value="Genomic_DNA"/>
</dbReference>
<dbReference type="SMART" id="SM01100">
    <property type="entry name" value="CRAL_TRIO_N"/>
    <property type="match status" value="1"/>
</dbReference>
<dbReference type="SUPFAM" id="SSF52087">
    <property type="entry name" value="CRAL/TRIO domain"/>
    <property type="match status" value="1"/>
</dbReference>
<dbReference type="InterPro" id="IPR011074">
    <property type="entry name" value="CRAL/TRIO_N_dom"/>
</dbReference>
<dbReference type="PANTHER" id="PTHR46590">
    <property type="entry name" value="PHOSPHATIDYLINOSITOL TRANSFER PROTEIN CSR1-RELATED"/>
    <property type="match status" value="1"/>
</dbReference>
<dbReference type="PROSITE" id="PS50191">
    <property type="entry name" value="CRAL_TRIO"/>
    <property type="match status" value="1"/>
</dbReference>
<dbReference type="CDD" id="cd00170">
    <property type="entry name" value="SEC14"/>
    <property type="match status" value="1"/>
</dbReference>
<dbReference type="Pfam" id="PF00650">
    <property type="entry name" value="CRAL_TRIO"/>
    <property type="match status" value="1"/>
</dbReference>
<dbReference type="SUPFAM" id="SSF46938">
    <property type="entry name" value="CRAL/TRIO N-terminal domain"/>
    <property type="match status" value="1"/>
</dbReference>
<accession>A0A0A1T7V9</accession>
<dbReference type="InterPro" id="IPR036865">
    <property type="entry name" value="CRAL-TRIO_dom_sf"/>
</dbReference>
<feature type="domain" description="CRAL-TRIO" evidence="1">
    <location>
        <begin position="203"/>
        <end position="348"/>
    </location>
</feature>
<dbReference type="STRING" id="1531966.A0A0A1T7V9"/>
<dbReference type="Proteomes" id="UP000039046">
    <property type="component" value="Unassembled WGS sequence"/>
</dbReference>
<dbReference type="AlphaFoldDB" id="A0A0A1T7V9"/>
<keyword evidence="3" id="KW-1185">Reference proteome</keyword>